<dbReference type="InterPro" id="IPR000182">
    <property type="entry name" value="GNAT_dom"/>
</dbReference>
<organism evidence="2 3">
    <name type="scientific">Peribacillus deserti</name>
    <dbReference type="NCBI Taxonomy" id="673318"/>
    <lineage>
        <taxon>Bacteria</taxon>
        <taxon>Bacillati</taxon>
        <taxon>Bacillota</taxon>
        <taxon>Bacilli</taxon>
        <taxon>Bacillales</taxon>
        <taxon>Bacillaceae</taxon>
        <taxon>Peribacillus</taxon>
    </lineage>
</organism>
<dbReference type="CDD" id="cd04301">
    <property type="entry name" value="NAT_SF"/>
    <property type="match status" value="1"/>
</dbReference>
<gene>
    <name evidence="2" type="ORF">JOC77_003987</name>
</gene>
<accession>A0ABS2QMY2</accession>
<evidence type="ECO:0000313" key="2">
    <source>
        <dbReference type="EMBL" id="MBM7694524.1"/>
    </source>
</evidence>
<comment type="caution">
    <text evidence="2">The sequence shown here is derived from an EMBL/GenBank/DDBJ whole genome shotgun (WGS) entry which is preliminary data.</text>
</comment>
<dbReference type="InterPro" id="IPR053144">
    <property type="entry name" value="Acetyltransferase_Butenolide"/>
</dbReference>
<evidence type="ECO:0000313" key="3">
    <source>
        <dbReference type="Proteomes" id="UP000823486"/>
    </source>
</evidence>
<reference evidence="2 3" key="1">
    <citation type="submission" date="2021-01" db="EMBL/GenBank/DDBJ databases">
        <title>Genomic Encyclopedia of Type Strains, Phase IV (KMG-IV): sequencing the most valuable type-strain genomes for metagenomic binning, comparative biology and taxonomic classification.</title>
        <authorList>
            <person name="Goeker M."/>
        </authorList>
    </citation>
    <scope>NUCLEOTIDE SEQUENCE [LARGE SCALE GENOMIC DNA]</scope>
    <source>
        <strain evidence="2 3">DSM 105482</strain>
    </source>
</reference>
<dbReference type="EMBL" id="JAFBFI010000026">
    <property type="protein sequence ID" value="MBM7694524.1"/>
    <property type="molecule type" value="Genomic_DNA"/>
</dbReference>
<keyword evidence="3" id="KW-1185">Reference proteome</keyword>
<dbReference type="Gene3D" id="3.40.630.30">
    <property type="match status" value="1"/>
</dbReference>
<protein>
    <submittedName>
        <fullName evidence="2">GNAT superfamily N-acetyltransferase</fullName>
    </submittedName>
</protein>
<dbReference type="Proteomes" id="UP000823486">
    <property type="component" value="Unassembled WGS sequence"/>
</dbReference>
<dbReference type="Pfam" id="PF13508">
    <property type="entry name" value="Acetyltransf_7"/>
    <property type="match status" value="1"/>
</dbReference>
<dbReference type="PANTHER" id="PTHR43233:SF1">
    <property type="entry name" value="FAMILY N-ACETYLTRANSFERASE, PUTATIVE (AFU_ORTHOLOGUE AFUA_6G03350)-RELATED"/>
    <property type="match status" value="1"/>
</dbReference>
<dbReference type="InterPro" id="IPR016181">
    <property type="entry name" value="Acyl_CoA_acyltransferase"/>
</dbReference>
<evidence type="ECO:0000259" key="1">
    <source>
        <dbReference type="PROSITE" id="PS51186"/>
    </source>
</evidence>
<dbReference type="PROSITE" id="PS51186">
    <property type="entry name" value="GNAT"/>
    <property type="match status" value="1"/>
</dbReference>
<name>A0ABS2QMY2_9BACI</name>
<sequence>MDTWKNNNFVISTKKELLDIITIHHFLSNDSYWSKGITREKVVKSIKNIPLCFGIYETSPSGMYKQAGFGRVITDLTTFGYLSDVFVLPAYRGKGLSKWLVEVITEQEDLLEVRRLMLATHDAHSLYAGYGFVQLDQPLHFMEKRNKILKS</sequence>
<dbReference type="PANTHER" id="PTHR43233">
    <property type="entry name" value="FAMILY N-ACETYLTRANSFERASE, PUTATIVE (AFU_ORTHOLOGUE AFUA_6G03350)-RELATED"/>
    <property type="match status" value="1"/>
</dbReference>
<proteinExistence type="predicted"/>
<dbReference type="SUPFAM" id="SSF55729">
    <property type="entry name" value="Acyl-CoA N-acyltransferases (Nat)"/>
    <property type="match status" value="1"/>
</dbReference>
<dbReference type="RefSeq" id="WP_204547263.1">
    <property type="nucleotide sequence ID" value="NZ_JAFBFI010000026.1"/>
</dbReference>
<feature type="domain" description="N-acetyltransferase" evidence="1">
    <location>
        <begin position="7"/>
        <end position="147"/>
    </location>
</feature>